<dbReference type="SUPFAM" id="SSF56349">
    <property type="entry name" value="DNA breaking-rejoining enzymes"/>
    <property type="match status" value="1"/>
</dbReference>
<dbReference type="InterPro" id="IPR011010">
    <property type="entry name" value="DNA_brk_join_enz"/>
</dbReference>
<comment type="similarity">
    <text evidence="1">Belongs to the 'phage' integrase family.</text>
</comment>
<reference evidence="3" key="2">
    <citation type="submission" date="2015-03" db="EMBL/GenBank/DDBJ databases">
        <authorList>
            <person name="Chow C.-E.T."/>
            <person name="Winget D.M."/>
            <person name="White R.A.III."/>
            <person name="Hallam S.J."/>
            <person name="Suttle C.A."/>
        </authorList>
    </citation>
    <scope>NUCLEOTIDE SEQUENCE</scope>
    <source>
        <strain evidence="3">Oxic1_8</strain>
    </source>
</reference>
<dbReference type="EMBL" id="KR029603">
    <property type="protein sequence ID" value="AKH48468.1"/>
    <property type="molecule type" value="Genomic_DNA"/>
</dbReference>
<dbReference type="Gene3D" id="1.10.443.10">
    <property type="entry name" value="Intergrase catalytic core"/>
    <property type="match status" value="1"/>
</dbReference>
<name>A0A0F7LAB3_9VIRU</name>
<reference evidence="3" key="1">
    <citation type="journal article" date="2015" name="Front. Microbiol.">
        <title>Combining genomic sequencing methods to explore viral diversity and reveal potential virus-host interactions.</title>
        <authorList>
            <person name="Chow C.E."/>
            <person name="Winget D.M."/>
            <person name="White R.A.III."/>
            <person name="Hallam S.J."/>
            <person name="Suttle C.A."/>
        </authorList>
    </citation>
    <scope>NUCLEOTIDE SEQUENCE</scope>
    <source>
        <strain evidence="3">Oxic1_8</strain>
    </source>
</reference>
<evidence type="ECO:0000256" key="1">
    <source>
        <dbReference type="ARBA" id="ARBA00008857"/>
    </source>
</evidence>
<evidence type="ECO:0000256" key="2">
    <source>
        <dbReference type="ARBA" id="ARBA00023172"/>
    </source>
</evidence>
<dbReference type="GO" id="GO:0003677">
    <property type="term" value="F:DNA binding"/>
    <property type="evidence" value="ECO:0007669"/>
    <property type="project" value="InterPro"/>
</dbReference>
<sequence length="337" mass="37438">MEFESRERSPSTVSRGVILKLVEAVSSYVERSDLTVETAVKLRHRLNCWNRHSQQTTTEITPAEFDAFRVSAKAAGLAARTIEETVNDLALICGLKELGRRLKRWKTSATKFVPSLDLISAAYENADAAEWPNGHLTRSPALRVVSSAVWLRAFMVFAFHTGFRLRDLRTITWSSITPDLIDWQASKTSKRHRIPNCAIVERHLEPLRSAGSDRVFPISASQERLLRRELSRLAGDAAAFGPQPLRRAAVTQWAIGGGWSAGEMIQGSGLSGVMSRYVDGLAVLVAALPRRPWPSAMLTADERNARFSREHSLADLAQRLPLDRLDDLLKVGRAFAG</sequence>
<evidence type="ECO:0000313" key="3">
    <source>
        <dbReference type="EMBL" id="AKH48468.1"/>
    </source>
</evidence>
<proteinExistence type="inferred from homology"/>
<organism evidence="3">
    <name type="scientific">uncultured marine virus</name>
    <dbReference type="NCBI Taxonomy" id="186617"/>
    <lineage>
        <taxon>Viruses</taxon>
        <taxon>environmental samples</taxon>
    </lineage>
</organism>
<dbReference type="InterPro" id="IPR013762">
    <property type="entry name" value="Integrase-like_cat_sf"/>
</dbReference>
<dbReference type="GO" id="GO:0006310">
    <property type="term" value="P:DNA recombination"/>
    <property type="evidence" value="ECO:0007669"/>
    <property type="project" value="UniProtKB-KW"/>
</dbReference>
<keyword evidence="2" id="KW-0233">DNA recombination</keyword>
<evidence type="ECO:0008006" key="4">
    <source>
        <dbReference type="Google" id="ProtNLM"/>
    </source>
</evidence>
<protein>
    <recommendedName>
        <fullName evidence="4">Integrase</fullName>
    </recommendedName>
</protein>
<dbReference type="GO" id="GO:0015074">
    <property type="term" value="P:DNA integration"/>
    <property type="evidence" value="ECO:0007669"/>
    <property type="project" value="InterPro"/>
</dbReference>
<accession>A0A0F7LAB3</accession>